<proteinExistence type="predicted"/>
<dbReference type="AlphaFoldDB" id="A0A8S9U1K1"/>
<name>A0A8S9U1K1_PHYIN</name>
<accession>A0A8S9U1K1</accession>
<dbReference type="Proteomes" id="UP000704712">
    <property type="component" value="Unassembled WGS sequence"/>
</dbReference>
<evidence type="ECO:0000313" key="2">
    <source>
        <dbReference type="Proteomes" id="UP000704712"/>
    </source>
</evidence>
<gene>
    <name evidence="1" type="ORF">GN958_ATG15832</name>
</gene>
<sequence length="95" mass="10934">MSEDPELTALAMQLSNYAFKMVEEQHKLALGLNASYDIEVDDMRTTLTILQLGKHTTVMRGSVRVTVFSGRRVFYHADTSCSFAVKQTTRQWFRR</sequence>
<organism evidence="1 2">
    <name type="scientific">Phytophthora infestans</name>
    <name type="common">Potato late blight agent</name>
    <name type="synonym">Botrytis infestans</name>
    <dbReference type="NCBI Taxonomy" id="4787"/>
    <lineage>
        <taxon>Eukaryota</taxon>
        <taxon>Sar</taxon>
        <taxon>Stramenopiles</taxon>
        <taxon>Oomycota</taxon>
        <taxon>Peronosporomycetes</taxon>
        <taxon>Peronosporales</taxon>
        <taxon>Peronosporaceae</taxon>
        <taxon>Phytophthora</taxon>
    </lineage>
</organism>
<reference evidence="1" key="1">
    <citation type="submission" date="2020-03" db="EMBL/GenBank/DDBJ databases">
        <title>Hybrid Assembly of Korean Phytophthora infestans isolates.</title>
        <authorList>
            <person name="Prokchorchik M."/>
            <person name="Lee Y."/>
            <person name="Seo J."/>
            <person name="Cho J.-H."/>
            <person name="Park Y.-E."/>
            <person name="Jang D.-C."/>
            <person name="Im J.-S."/>
            <person name="Choi J.-G."/>
            <person name="Park H.-J."/>
            <person name="Lee G.-B."/>
            <person name="Lee Y.-G."/>
            <person name="Hong S.-Y."/>
            <person name="Cho K."/>
            <person name="Sohn K.H."/>
        </authorList>
    </citation>
    <scope>NUCLEOTIDE SEQUENCE</scope>
    <source>
        <strain evidence="1">KR_2_A2</strain>
    </source>
</reference>
<evidence type="ECO:0000313" key="1">
    <source>
        <dbReference type="EMBL" id="KAF4134975.1"/>
    </source>
</evidence>
<protein>
    <submittedName>
        <fullName evidence="1">Uncharacterized protein</fullName>
    </submittedName>
</protein>
<comment type="caution">
    <text evidence="1">The sequence shown here is derived from an EMBL/GenBank/DDBJ whole genome shotgun (WGS) entry which is preliminary data.</text>
</comment>
<dbReference type="EMBL" id="JAACNO010002223">
    <property type="protein sequence ID" value="KAF4134975.1"/>
    <property type="molecule type" value="Genomic_DNA"/>
</dbReference>